<dbReference type="Proteomes" id="UP000016064">
    <property type="component" value="Unassembled WGS sequence"/>
</dbReference>
<proteinExistence type="predicted"/>
<comment type="caution">
    <text evidence="1">The sequence shown here is derived from an EMBL/GenBank/DDBJ whole genome shotgun (WGS) entry which is preliminary data.</text>
</comment>
<gene>
    <name evidence="1" type="ORF">H359_1064</name>
</gene>
<name>A0ABP2XCX7_9CHLA</name>
<dbReference type="EMBL" id="APJW01000004">
    <property type="protein sequence ID" value="EQM62238.1"/>
    <property type="molecule type" value="Genomic_DNA"/>
</dbReference>
<accession>A0ABP2XCX7</accession>
<organism evidence="1 2">
    <name type="scientific">Chlamydia ibidis 10-1398/6</name>
    <dbReference type="NCBI Taxonomy" id="1046581"/>
    <lineage>
        <taxon>Bacteria</taxon>
        <taxon>Pseudomonadati</taxon>
        <taxon>Chlamydiota</taxon>
        <taxon>Chlamydiia</taxon>
        <taxon>Chlamydiales</taxon>
        <taxon>Chlamydiaceae</taxon>
        <taxon>Chlamydia/Chlamydophila group</taxon>
        <taxon>Chlamydia</taxon>
    </lineage>
</organism>
<reference evidence="1 2" key="1">
    <citation type="submission" date="2013-07" db="EMBL/GenBank/DDBJ databases">
        <title>Isolation of a new Chlamydia species from the feral Sacred Ibis (Threskiornis aethiopicus): Chlamydia ibidis.</title>
        <authorList>
            <person name="Vorimore F."/>
            <person name="Hsia R.-C."/>
            <person name="Huot-Creasy H."/>
            <person name="Bastian S."/>
            <person name="Deruyter L."/>
            <person name="Passet A."/>
            <person name="Sachse K."/>
            <person name="Bavoil P."/>
            <person name="Myers G."/>
            <person name="Laroucau K."/>
        </authorList>
    </citation>
    <scope>NUCLEOTIDE SEQUENCE [LARGE SCALE GENOMIC DNA]</scope>
    <source>
        <strain evidence="1 2">10-1398/6</strain>
    </source>
</reference>
<keyword evidence="2" id="KW-1185">Reference proteome</keyword>
<sequence>MASLLIANEEDHINAVKKTRNIDIWRFLKGTDCVILKKNTIASN</sequence>
<evidence type="ECO:0000313" key="1">
    <source>
        <dbReference type="EMBL" id="EQM62238.1"/>
    </source>
</evidence>
<evidence type="ECO:0000313" key="2">
    <source>
        <dbReference type="Proteomes" id="UP000016064"/>
    </source>
</evidence>
<protein>
    <submittedName>
        <fullName evidence="1">Uncharacterized protein</fullName>
    </submittedName>
</protein>